<name>A0A502FX87_9SPHN</name>
<dbReference type="InterPro" id="IPR005511">
    <property type="entry name" value="SMP-30"/>
</dbReference>
<feature type="binding site" evidence="3">
    <location>
        <position position="137"/>
    </location>
    <ligand>
        <name>a divalent metal cation</name>
        <dbReference type="ChEBI" id="CHEBI:60240"/>
    </ligand>
</feature>
<comment type="cofactor">
    <cofactor evidence="3">
        <name>Zn(2+)</name>
        <dbReference type="ChEBI" id="CHEBI:29105"/>
    </cofactor>
    <text evidence="3">Binds 1 divalent metal cation per subunit.</text>
</comment>
<dbReference type="PANTHER" id="PTHR10907:SF47">
    <property type="entry name" value="REGUCALCIN"/>
    <property type="match status" value="1"/>
</dbReference>
<keyword evidence="6" id="KW-1185">Reference proteome</keyword>
<feature type="domain" description="SMP-30/Gluconolactonase/LRE-like region" evidence="4">
    <location>
        <begin position="9"/>
        <end position="245"/>
    </location>
</feature>
<dbReference type="Proteomes" id="UP000319931">
    <property type="component" value="Unassembled WGS sequence"/>
</dbReference>
<dbReference type="GO" id="GO:0004341">
    <property type="term" value="F:gluconolactonase activity"/>
    <property type="evidence" value="ECO:0007669"/>
    <property type="project" value="TreeGrafter"/>
</dbReference>
<feature type="binding site" evidence="3">
    <location>
        <position position="186"/>
    </location>
    <ligand>
        <name>a divalent metal cation</name>
        <dbReference type="ChEBI" id="CHEBI:60240"/>
    </ligand>
</feature>
<feature type="binding site" evidence="3">
    <location>
        <position position="110"/>
    </location>
    <ligand>
        <name>substrate</name>
    </ligand>
</feature>
<feature type="binding site" evidence="3">
    <location>
        <position position="11"/>
    </location>
    <ligand>
        <name>a divalent metal cation</name>
        <dbReference type="ChEBI" id="CHEBI:60240"/>
    </ligand>
</feature>
<dbReference type="InterPro" id="IPR013658">
    <property type="entry name" value="SGL"/>
</dbReference>
<sequence>MVWPIEATLGEGPAWIDDMLWFVDIKAGAIHRYDPAADARDSYVVGGAPSFIVPTADGALLVGNRGALHLFDGEALAPPLATVSMPVHNRTNDATVDALGRLWFGTMDDEETRPSGAVHVFDGASISAVGGDCTITNGPAISPDGRHLYHVDTLAGTIHRFDIATDTLLRDGTLFATIAPEDGNPDGVTVDSEACVWVGLWGGWEARRYAPDGTLLLRVALPCANVTKIAFGGPDLRTAYVTTARVGLSDAELAEQPLAGGLFAFDAPAPGLPLASVRIAR</sequence>
<dbReference type="GO" id="GO:0019853">
    <property type="term" value="P:L-ascorbic acid biosynthetic process"/>
    <property type="evidence" value="ECO:0007669"/>
    <property type="project" value="TreeGrafter"/>
</dbReference>
<accession>A0A502FX87</accession>
<feature type="binding site" evidence="3">
    <location>
        <position position="90"/>
    </location>
    <ligand>
        <name>substrate</name>
    </ligand>
</feature>
<evidence type="ECO:0000256" key="3">
    <source>
        <dbReference type="PIRSR" id="PIRSR605511-2"/>
    </source>
</evidence>
<dbReference type="OrthoDB" id="2633250at2"/>
<comment type="caution">
    <text evidence="5">The sequence shown here is derived from an EMBL/GenBank/DDBJ whole genome shotgun (WGS) entry which is preliminary data.</text>
</comment>
<dbReference type="Gene3D" id="2.120.10.30">
    <property type="entry name" value="TolB, C-terminal domain"/>
    <property type="match status" value="1"/>
</dbReference>
<evidence type="ECO:0000256" key="2">
    <source>
        <dbReference type="PIRSR" id="PIRSR605511-1"/>
    </source>
</evidence>
<evidence type="ECO:0000256" key="1">
    <source>
        <dbReference type="ARBA" id="ARBA00008853"/>
    </source>
</evidence>
<dbReference type="GO" id="GO:0005509">
    <property type="term" value="F:calcium ion binding"/>
    <property type="evidence" value="ECO:0007669"/>
    <property type="project" value="TreeGrafter"/>
</dbReference>
<keyword evidence="3" id="KW-0862">Zinc</keyword>
<dbReference type="SUPFAM" id="SSF63829">
    <property type="entry name" value="Calcium-dependent phosphotriesterase"/>
    <property type="match status" value="1"/>
</dbReference>
<reference evidence="5 6" key="1">
    <citation type="journal article" date="2019" name="Environ. Microbiol.">
        <title>Species interactions and distinct microbial communities in high Arctic permafrost affected cryosols are associated with the CH4 and CO2 gas fluxes.</title>
        <authorList>
            <person name="Altshuler I."/>
            <person name="Hamel J."/>
            <person name="Turney S."/>
            <person name="Magnuson E."/>
            <person name="Levesque R."/>
            <person name="Greer C."/>
            <person name="Whyte L.G."/>
        </authorList>
    </citation>
    <scope>NUCLEOTIDE SEQUENCE [LARGE SCALE GENOMIC DNA]</scope>
    <source>
        <strain evidence="5 6">E6.1</strain>
    </source>
</reference>
<dbReference type="PANTHER" id="PTHR10907">
    <property type="entry name" value="REGUCALCIN"/>
    <property type="match status" value="1"/>
</dbReference>
<protein>
    <submittedName>
        <fullName evidence="5">SMP-30/gluconolactonase/LRE family protein</fullName>
    </submittedName>
</protein>
<dbReference type="AlphaFoldDB" id="A0A502FX87"/>
<evidence type="ECO:0000313" key="5">
    <source>
        <dbReference type="EMBL" id="TPG54128.1"/>
    </source>
</evidence>
<proteinExistence type="inferred from homology"/>
<dbReference type="InterPro" id="IPR011042">
    <property type="entry name" value="6-blade_b-propeller_TolB-like"/>
</dbReference>
<evidence type="ECO:0000259" key="4">
    <source>
        <dbReference type="Pfam" id="PF08450"/>
    </source>
</evidence>
<dbReference type="EMBL" id="RCZC01000002">
    <property type="protein sequence ID" value="TPG54128.1"/>
    <property type="molecule type" value="Genomic_DNA"/>
</dbReference>
<feature type="active site" description="Proton donor/acceptor" evidence="2">
    <location>
        <position position="186"/>
    </location>
</feature>
<organism evidence="5 6">
    <name type="scientific">Sphingomonas glacialis</name>
    <dbReference type="NCBI Taxonomy" id="658225"/>
    <lineage>
        <taxon>Bacteria</taxon>
        <taxon>Pseudomonadati</taxon>
        <taxon>Pseudomonadota</taxon>
        <taxon>Alphaproteobacteria</taxon>
        <taxon>Sphingomonadales</taxon>
        <taxon>Sphingomonadaceae</taxon>
        <taxon>Sphingomonas</taxon>
    </lineage>
</organism>
<feature type="binding site" evidence="3">
    <location>
        <position position="92"/>
    </location>
    <ligand>
        <name>substrate</name>
    </ligand>
</feature>
<gene>
    <name evidence="5" type="ORF">EAH76_05365</name>
</gene>
<evidence type="ECO:0000313" key="6">
    <source>
        <dbReference type="Proteomes" id="UP000319931"/>
    </source>
</evidence>
<keyword evidence="3" id="KW-0479">Metal-binding</keyword>
<dbReference type="PRINTS" id="PR01790">
    <property type="entry name" value="SMP30FAMILY"/>
</dbReference>
<dbReference type="Pfam" id="PF08450">
    <property type="entry name" value="SGL"/>
    <property type="match status" value="1"/>
</dbReference>
<comment type="similarity">
    <text evidence="1">Belongs to the SMP-30/CGR1 family.</text>
</comment>